<reference evidence="1" key="1">
    <citation type="journal article" date="2019" name="Sci. Rep.">
        <title>Draft genome of Tanacetum cinerariifolium, the natural source of mosquito coil.</title>
        <authorList>
            <person name="Yamashiro T."/>
            <person name="Shiraishi A."/>
            <person name="Satake H."/>
            <person name="Nakayama K."/>
        </authorList>
    </citation>
    <scope>NUCLEOTIDE SEQUENCE</scope>
</reference>
<gene>
    <name evidence="1" type="ORF">Tci_930604</name>
</gene>
<feature type="non-terminal residue" evidence="1">
    <location>
        <position position="58"/>
    </location>
</feature>
<proteinExistence type="predicted"/>
<evidence type="ECO:0000313" key="1">
    <source>
        <dbReference type="EMBL" id="GFD58635.1"/>
    </source>
</evidence>
<comment type="caution">
    <text evidence="1">The sequence shown here is derived from an EMBL/GenBank/DDBJ whole genome shotgun (WGS) entry which is preliminary data.</text>
</comment>
<protein>
    <submittedName>
        <fullName evidence="1">Uncharacterized protein</fullName>
    </submittedName>
</protein>
<organism evidence="1">
    <name type="scientific">Tanacetum cinerariifolium</name>
    <name type="common">Dalmatian daisy</name>
    <name type="synonym">Chrysanthemum cinerariifolium</name>
    <dbReference type="NCBI Taxonomy" id="118510"/>
    <lineage>
        <taxon>Eukaryota</taxon>
        <taxon>Viridiplantae</taxon>
        <taxon>Streptophyta</taxon>
        <taxon>Embryophyta</taxon>
        <taxon>Tracheophyta</taxon>
        <taxon>Spermatophyta</taxon>
        <taxon>Magnoliopsida</taxon>
        <taxon>eudicotyledons</taxon>
        <taxon>Gunneridae</taxon>
        <taxon>Pentapetalae</taxon>
        <taxon>asterids</taxon>
        <taxon>campanulids</taxon>
        <taxon>Asterales</taxon>
        <taxon>Asteraceae</taxon>
        <taxon>Asteroideae</taxon>
        <taxon>Anthemideae</taxon>
        <taxon>Anthemidinae</taxon>
        <taxon>Tanacetum</taxon>
    </lineage>
</organism>
<sequence>MAISVISVLLDSLEESVGTIAGRVILFGTIHTTISDTTPTMIPPTTHVDTTLTPTDIP</sequence>
<accession>A0A699XFE5</accession>
<dbReference type="AlphaFoldDB" id="A0A699XFE5"/>
<name>A0A699XFE5_TANCI</name>
<dbReference type="EMBL" id="BKCJ011855447">
    <property type="protein sequence ID" value="GFD58635.1"/>
    <property type="molecule type" value="Genomic_DNA"/>
</dbReference>